<reference evidence="1 2" key="1">
    <citation type="submission" date="2018-06" db="EMBL/GenBank/DDBJ databases">
        <title>Sphaerisporangium craniellae sp. nov., isolated from a marine sponge in the South China Sea.</title>
        <authorList>
            <person name="Li L."/>
        </authorList>
    </citation>
    <scope>NUCLEOTIDE SEQUENCE [LARGE SCALE GENOMIC DNA]</scope>
    <source>
        <strain evidence="1 2">CCTCC AA 208026</strain>
    </source>
</reference>
<dbReference type="InterPro" id="IPR011008">
    <property type="entry name" value="Dimeric_a/b-barrel"/>
</dbReference>
<dbReference type="Pfam" id="PF13826">
    <property type="entry name" value="Monooxy_af470-like"/>
    <property type="match status" value="1"/>
</dbReference>
<dbReference type="SUPFAM" id="SSF54909">
    <property type="entry name" value="Dimeric alpha+beta barrel"/>
    <property type="match status" value="1"/>
</dbReference>
<evidence type="ECO:0000313" key="1">
    <source>
        <dbReference type="EMBL" id="RCG30283.1"/>
    </source>
</evidence>
<keyword evidence="2" id="KW-1185">Reference proteome</keyword>
<dbReference type="EMBL" id="QOIL01000008">
    <property type="protein sequence ID" value="RCG30283.1"/>
    <property type="molecule type" value="Genomic_DNA"/>
</dbReference>
<dbReference type="RefSeq" id="WP_114029646.1">
    <property type="nucleotide sequence ID" value="NZ_QOIL01000008.1"/>
</dbReference>
<proteinExistence type="predicted"/>
<sequence length="178" mass="19738">MADPQAVNMYRLTVAGPPGTRPEKGAVSGRHAADTDGDVTLFLIGLRLNRWRSIGAGLRVVRAMLRLLAGLHDDHESGYRGHRILFGPSPREVMVLQYWDGEDRLRAFATDPGHEHREAWRMFEQMARSGQGVGLWHEIYRVPPGGASSFYRDTPPIGLAAVAGLAPKPRGRRIRAHT</sequence>
<dbReference type="AlphaFoldDB" id="A0A367FIR6"/>
<comment type="caution">
    <text evidence="1">The sequence shown here is derived from an EMBL/GenBank/DDBJ whole genome shotgun (WGS) entry which is preliminary data.</text>
</comment>
<name>A0A367FIR6_9ACTN</name>
<gene>
    <name evidence="1" type="ORF">DQ384_16210</name>
</gene>
<accession>A0A367FIR6</accession>
<protein>
    <submittedName>
        <fullName evidence="1">DUF4188 domain-containing protein</fullName>
    </submittedName>
</protein>
<dbReference type="InterPro" id="IPR025444">
    <property type="entry name" value="Monooxy_af470"/>
</dbReference>
<dbReference type="Proteomes" id="UP000253094">
    <property type="component" value="Unassembled WGS sequence"/>
</dbReference>
<evidence type="ECO:0000313" key="2">
    <source>
        <dbReference type="Proteomes" id="UP000253094"/>
    </source>
</evidence>
<dbReference type="OrthoDB" id="7566033at2"/>
<organism evidence="1 2">
    <name type="scientific">Sphaerisporangium album</name>
    <dbReference type="NCBI Taxonomy" id="509200"/>
    <lineage>
        <taxon>Bacteria</taxon>
        <taxon>Bacillati</taxon>
        <taxon>Actinomycetota</taxon>
        <taxon>Actinomycetes</taxon>
        <taxon>Streptosporangiales</taxon>
        <taxon>Streptosporangiaceae</taxon>
        <taxon>Sphaerisporangium</taxon>
    </lineage>
</organism>